<evidence type="ECO:0000313" key="3">
    <source>
        <dbReference type="EMBL" id="GBG75991.1"/>
    </source>
</evidence>
<evidence type="ECO:0000256" key="1">
    <source>
        <dbReference type="SAM" id="MobiDB-lite"/>
    </source>
</evidence>
<feature type="compositionally biased region" description="Gly residues" evidence="1">
    <location>
        <begin position="245"/>
        <end position="262"/>
    </location>
</feature>
<dbReference type="AlphaFoldDB" id="A0A388L128"/>
<keyword evidence="4" id="KW-1185">Reference proteome</keyword>
<comment type="caution">
    <text evidence="3">The sequence shown here is derived from an EMBL/GenBank/DDBJ whole genome shotgun (WGS) entry which is preliminary data.</text>
</comment>
<reference evidence="3 4" key="1">
    <citation type="journal article" date="2018" name="Cell">
        <title>The Chara Genome: Secondary Complexity and Implications for Plant Terrestrialization.</title>
        <authorList>
            <person name="Nishiyama T."/>
            <person name="Sakayama H."/>
            <person name="Vries J.D."/>
            <person name="Buschmann H."/>
            <person name="Saint-Marcoux D."/>
            <person name="Ullrich K.K."/>
            <person name="Haas F.B."/>
            <person name="Vanderstraeten L."/>
            <person name="Becker D."/>
            <person name="Lang D."/>
            <person name="Vosolsobe S."/>
            <person name="Rombauts S."/>
            <person name="Wilhelmsson P.K.I."/>
            <person name="Janitza P."/>
            <person name="Kern R."/>
            <person name="Heyl A."/>
            <person name="Rumpler F."/>
            <person name="Villalobos L.I.A.C."/>
            <person name="Clay J.M."/>
            <person name="Skokan R."/>
            <person name="Toyoda A."/>
            <person name="Suzuki Y."/>
            <person name="Kagoshima H."/>
            <person name="Schijlen E."/>
            <person name="Tajeshwar N."/>
            <person name="Catarino B."/>
            <person name="Hetherington A.J."/>
            <person name="Saltykova A."/>
            <person name="Bonnot C."/>
            <person name="Breuninger H."/>
            <person name="Symeonidi A."/>
            <person name="Radhakrishnan G.V."/>
            <person name="Van Nieuwerburgh F."/>
            <person name="Deforce D."/>
            <person name="Chang C."/>
            <person name="Karol K.G."/>
            <person name="Hedrich R."/>
            <person name="Ulvskov P."/>
            <person name="Glockner G."/>
            <person name="Delwiche C.F."/>
            <person name="Petrasek J."/>
            <person name="Van de Peer Y."/>
            <person name="Friml J."/>
            <person name="Beilby M."/>
            <person name="Dolan L."/>
            <person name="Kohara Y."/>
            <person name="Sugano S."/>
            <person name="Fujiyama A."/>
            <person name="Delaux P.-M."/>
            <person name="Quint M."/>
            <person name="TheiBen G."/>
            <person name="Hagemann M."/>
            <person name="Harholt J."/>
            <person name="Dunand C."/>
            <person name="Zachgo S."/>
            <person name="Langdale J."/>
            <person name="Maumus F."/>
            <person name="Straeten D.V.D."/>
            <person name="Gould S.B."/>
            <person name="Rensing S.A."/>
        </authorList>
    </citation>
    <scope>NUCLEOTIDE SEQUENCE [LARGE SCALE GENOMIC DNA]</scope>
    <source>
        <strain evidence="3 4">S276</strain>
    </source>
</reference>
<dbReference type="Proteomes" id="UP000265515">
    <property type="component" value="Unassembled WGS sequence"/>
</dbReference>
<protein>
    <recommendedName>
        <fullName evidence="2">Myb/SANT-like DNA-binding domain-containing protein</fullName>
    </recommendedName>
</protein>
<evidence type="ECO:0000259" key="2">
    <source>
        <dbReference type="Pfam" id="PF13837"/>
    </source>
</evidence>
<feature type="region of interest" description="Disordered" evidence="1">
    <location>
        <begin position="35"/>
        <end position="105"/>
    </location>
</feature>
<dbReference type="Gene3D" id="1.10.10.60">
    <property type="entry name" value="Homeodomain-like"/>
    <property type="match status" value="1"/>
</dbReference>
<evidence type="ECO:0000313" key="4">
    <source>
        <dbReference type="Proteomes" id="UP000265515"/>
    </source>
</evidence>
<dbReference type="Pfam" id="PF13837">
    <property type="entry name" value="Myb_DNA-bind_4"/>
    <property type="match status" value="1"/>
</dbReference>
<feature type="region of interest" description="Disordered" evidence="1">
    <location>
        <begin position="220"/>
        <end position="281"/>
    </location>
</feature>
<gene>
    <name evidence="3" type="ORF">CBR_g21232</name>
</gene>
<dbReference type="PANTHER" id="PTHR33492">
    <property type="entry name" value="OSJNBA0043A12.37 PROTEIN-RELATED"/>
    <property type="match status" value="1"/>
</dbReference>
<feature type="domain" description="Myb/SANT-like DNA-binding" evidence="2">
    <location>
        <begin position="281"/>
        <end position="365"/>
    </location>
</feature>
<dbReference type="InterPro" id="IPR044822">
    <property type="entry name" value="Myb_DNA-bind_4"/>
</dbReference>
<feature type="region of interest" description="Disordered" evidence="1">
    <location>
        <begin position="408"/>
        <end position="458"/>
    </location>
</feature>
<name>A0A388L128_CHABU</name>
<sequence>MEKEGRSVQLTESAIRLCSDDGSAELEAFRESLRRQAMQRDSQGAVAVPEGHQSSTDSEEPSTGNASAEGPQPPHPVVMVDSTTQQSAGSPHHTPSIFGLDAGHDFAEHPPANRYPAHLVTAFGGHAQLHGHSSSTTDNSGVSEEVHLCGSPTMLVNGNGSSSCEEDDCAYVGEANAAYTFSEEFNTDIEENGSGQGSDSTGGSAQDINAATSIDVIVRAGGDAHGGGDDGGDDSGDEGSDEGAASGGEGGGNGSVGGGGDSGDSPGLSPGEKTRTGKRKRNCWSDDETVALIRAHGDLLCGKDLTSENMGNALSGKKKWQAVAAILASKGFTREWNDCQTRHKNLAGWHRRIGDNDRRSGQQSYWRMTPTERCAENLGFYMRRAWFDLFNVYNANNPAIHAEHVHDPGTEQENAASASPPPASQESTPGVTTAAADQLPDYTPASSKKRRGSLNAREKSMKGVAAMMGEHTATITRQGEKKCRLSSECTDKTVAAMDRQTKVAREEIKARINCVEKQIESMERGWALIADAIKALAAARAPEGRGRAS</sequence>
<accession>A0A388L128</accession>
<feature type="region of interest" description="Disordered" evidence="1">
    <location>
        <begin position="1"/>
        <end position="22"/>
    </location>
</feature>
<proteinExistence type="predicted"/>
<organism evidence="3 4">
    <name type="scientific">Chara braunii</name>
    <name type="common">Braun's stonewort</name>
    <dbReference type="NCBI Taxonomy" id="69332"/>
    <lineage>
        <taxon>Eukaryota</taxon>
        <taxon>Viridiplantae</taxon>
        <taxon>Streptophyta</taxon>
        <taxon>Charophyceae</taxon>
        <taxon>Charales</taxon>
        <taxon>Characeae</taxon>
        <taxon>Chara</taxon>
    </lineage>
</organism>
<dbReference type="EMBL" id="BFEA01000235">
    <property type="protein sequence ID" value="GBG75991.1"/>
    <property type="molecule type" value="Genomic_DNA"/>
</dbReference>
<feature type="compositionally biased region" description="Acidic residues" evidence="1">
    <location>
        <begin position="230"/>
        <end position="241"/>
    </location>
</feature>
<dbReference type="PANTHER" id="PTHR33492:SF4">
    <property type="entry name" value="OS02G0174300 PROTEIN"/>
    <property type="match status" value="1"/>
</dbReference>
<dbReference type="Gramene" id="GBG75991">
    <property type="protein sequence ID" value="GBG75991"/>
    <property type="gene ID" value="CBR_g21232"/>
</dbReference>
<feature type="compositionally biased region" description="Polar residues" evidence="1">
    <location>
        <begin position="52"/>
        <end position="66"/>
    </location>
</feature>